<accession>A0ACB8Y138</accession>
<proteinExistence type="predicted"/>
<keyword evidence="2" id="KW-1185">Reference proteome</keyword>
<comment type="caution">
    <text evidence="1">The sequence shown here is derived from an EMBL/GenBank/DDBJ whole genome shotgun (WGS) entry which is preliminary data.</text>
</comment>
<reference evidence="2" key="1">
    <citation type="journal article" date="2022" name="Mol. Ecol. Resour.">
        <title>The genomes of chicory, endive, great burdock and yacon provide insights into Asteraceae palaeo-polyploidization history and plant inulin production.</title>
        <authorList>
            <person name="Fan W."/>
            <person name="Wang S."/>
            <person name="Wang H."/>
            <person name="Wang A."/>
            <person name="Jiang F."/>
            <person name="Liu H."/>
            <person name="Zhao H."/>
            <person name="Xu D."/>
            <person name="Zhang Y."/>
        </authorList>
    </citation>
    <scope>NUCLEOTIDE SEQUENCE [LARGE SCALE GENOMIC DNA]</scope>
    <source>
        <strain evidence="2">cv. Yunnan</strain>
    </source>
</reference>
<dbReference type="Proteomes" id="UP001056120">
    <property type="component" value="Linkage Group LG29"/>
</dbReference>
<evidence type="ECO:0000313" key="1">
    <source>
        <dbReference type="EMBL" id="KAI3677020.1"/>
    </source>
</evidence>
<gene>
    <name evidence="1" type="ORF">L1987_86638</name>
</gene>
<evidence type="ECO:0000313" key="2">
    <source>
        <dbReference type="Proteomes" id="UP001056120"/>
    </source>
</evidence>
<reference evidence="1 2" key="2">
    <citation type="journal article" date="2022" name="Mol. Ecol. Resour.">
        <title>The genomes of chicory, endive, great burdock and yacon provide insights into Asteraceae paleo-polyploidization history and plant inulin production.</title>
        <authorList>
            <person name="Fan W."/>
            <person name="Wang S."/>
            <person name="Wang H."/>
            <person name="Wang A."/>
            <person name="Jiang F."/>
            <person name="Liu H."/>
            <person name="Zhao H."/>
            <person name="Xu D."/>
            <person name="Zhang Y."/>
        </authorList>
    </citation>
    <scope>NUCLEOTIDE SEQUENCE [LARGE SCALE GENOMIC DNA]</scope>
    <source>
        <strain evidence="2">cv. Yunnan</strain>
        <tissue evidence="1">Leaves</tissue>
    </source>
</reference>
<dbReference type="EMBL" id="CM042046">
    <property type="protein sequence ID" value="KAI3677020.1"/>
    <property type="molecule type" value="Genomic_DNA"/>
</dbReference>
<organism evidence="1 2">
    <name type="scientific">Smallanthus sonchifolius</name>
    <dbReference type="NCBI Taxonomy" id="185202"/>
    <lineage>
        <taxon>Eukaryota</taxon>
        <taxon>Viridiplantae</taxon>
        <taxon>Streptophyta</taxon>
        <taxon>Embryophyta</taxon>
        <taxon>Tracheophyta</taxon>
        <taxon>Spermatophyta</taxon>
        <taxon>Magnoliopsida</taxon>
        <taxon>eudicotyledons</taxon>
        <taxon>Gunneridae</taxon>
        <taxon>Pentapetalae</taxon>
        <taxon>asterids</taxon>
        <taxon>campanulids</taxon>
        <taxon>Asterales</taxon>
        <taxon>Asteraceae</taxon>
        <taxon>Asteroideae</taxon>
        <taxon>Heliantheae alliance</taxon>
        <taxon>Millerieae</taxon>
        <taxon>Smallanthus</taxon>
    </lineage>
</organism>
<protein>
    <submittedName>
        <fullName evidence="1">Uncharacterized protein</fullName>
    </submittedName>
</protein>
<sequence length="74" mass="7610">MESMKMKLFAAVAVMLMAVSAVSAQDAPAAAPGPAMSDAGVFVPTAVASLVAIAFGLVMILINHKLTIAEYKMQ</sequence>
<name>A0ACB8Y138_9ASTR</name>